<keyword evidence="2" id="KW-0813">Transport</keyword>
<dbReference type="GO" id="GO:0005886">
    <property type="term" value="C:plasma membrane"/>
    <property type="evidence" value="ECO:0007669"/>
    <property type="project" value="UniProtKB-SubCell"/>
</dbReference>
<dbReference type="SUPFAM" id="SSF103473">
    <property type="entry name" value="MFS general substrate transporter"/>
    <property type="match status" value="1"/>
</dbReference>
<dbReference type="PANTHER" id="PTHR43045:SF2">
    <property type="entry name" value="INNER MEMBRANE METABOLITE TRANSPORT PROTEIN YHJE"/>
    <property type="match status" value="1"/>
</dbReference>
<keyword evidence="4 7" id="KW-0812">Transmembrane</keyword>
<dbReference type="PANTHER" id="PTHR43045">
    <property type="entry name" value="SHIKIMATE TRANSPORTER"/>
    <property type="match status" value="1"/>
</dbReference>
<proteinExistence type="predicted"/>
<evidence type="ECO:0000313" key="9">
    <source>
        <dbReference type="EMBL" id="KGH24107.1"/>
    </source>
</evidence>
<evidence type="ECO:0000313" key="10">
    <source>
        <dbReference type="EMBL" id="KOC28539.1"/>
    </source>
</evidence>
<evidence type="ECO:0000313" key="12">
    <source>
        <dbReference type="Proteomes" id="UP000037442"/>
    </source>
</evidence>
<feature type="transmembrane region" description="Helical" evidence="7">
    <location>
        <begin position="176"/>
        <end position="198"/>
    </location>
</feature>
<dbReference type="PATRIC" id="fig|285.49.peg.5262"/>
<dbReference type="EMBL" id="AWOR01000099">
    <property type="protein sequence ID" value="KGH24107.1"/>
    <property type="molecule type" value="Genomic_DNA"/>
</dbReference>
<comment type="caution">
    <text evidence="9">The sequence shown here is derived from an EMBL/GenBank/DDBJ whole genome shotgun (WGS) entry which is preliminary data.</text>
</comment>
<dbReference type="InterPro" id="IPR011701">
    <property type="entry name" value="MFS"/>
</dbReference>
<dbReference type="InterPro" id="IPR036259">
    <property type="entry name" value="MFS_trans_sf"/>
</dbReference>
<evidence type="ECO:0000256" key="1">
    <source>
        <dbReference type="ARBA" id="ARBA00004651"/>
    </source>
</evidence>
<keyword evidence="5 7" id="KW-1133">Transmembrane helix</keyword>
<feature type="transmembrane region" description="Helical" evidence="7">
    <location>
        <begin position="135"/>
        <end position="155"/>
    </location>
</feature>
<feature type="transmembrane region" description="Helical" evidence="7">
    <location>
        <begin position="327"/>
        <end position="347"/>
    </location>
</feature>
<dbReference type="PROSITE" id="PS00216">
    <property type="entry name" value="SUGAR_TRANSPORT_1"/>
    <property type="match status" value="1"/>
</dbReference>
<dbReference type="AlphaFoldDB" id="A0A096H5T2"/>
<dbReference type="Proteomes" id="UP000037442">
    <property type="component" value="Unassembled WGS sequence"/>
</dbReference>
<evidence type="ECO:0000256" key="7">
    <source>
        <dbReference type="SAM" id="Phobius"/>
    </source>
</evidence>
<organism evidence="9 11">
    <name type="scientific">Comamonas testosteroni</name>
    <name type="common">Pseudomonas testosteroni</name>
    <dbReference type="NCBI Taxonomy" id="285"/>
    <lineage>
        <taxon>Bacteria</taxon>
        <taxon>Pseudomonadati</taxon>
        <taxon>Pseudomonadota</taxon>
        <taxon>Betaproteobacteria</taxon>
        <taxon>Burkholderiales</taxon>
        <taxon>Comamonadaceae</taxon>
        <taxon>Comamonas</taxon>
    </lineage>
</organism>
<evidence type="ECO:0000259" key="8">
    <source>
        <dbReference type="PROSITE" id="PS50850"/>
    </source>
</evidence>
<keyword evidence="3" id="KW-1003">Cell membrane</keyword>
<feature type="transmembrane region" description="Helical" evidence="7">
    <location>
        <begin position="210"/>
        <end position="229"/>
    </location>
</feature>
<name>A0A096H5T2_COMTE</name>
<sequence>MTSMNPSVGLTQQDYENSETLAYADTDEDVTPGEIAVGVIIGRSSEYFDFFVFGIACVLVFPSLLFPYLSKLDGTLAAFAIFSLAFVARPVGTALSMAVQRAWGRATKLTLALLLLGVCTVGMTFLPSYETAGMKAVWALVILRIGQGLALGGSWDGLPSLLAMSAPPNKRGWYSMIGQLGAPLGFIIAAALFAYLYSSLTADEFMSYGWRYPFCVAFAINVVALFARLRLVVGQSYTQLLQERELEPISVTSLMANEGRNVMIGAFAALASFALFHLVTVFPLSWISMYSNQSMTEVLVVQIIGALLAGAAIMLSGWLADRVGRRNTLGTMACLIGIFSFLAPWLLGSGSTGNNVFILVGFVLLGLSYGQASGTVTSNFSSRYRYTGAALSTDMAWLIGAAFAPLVALGVSAKFGLVALGIYLLSGALCTLAALGINRAIEARDQ</sequence>
<dbReference type="GO" id="GO:0022857">
    <property type="term" value="F:transmembrane transporter activity"/>
    <property type="evidence" value="ECO:0007669"/>
    <property type="project" value="InterPro"/>
</dbReference>
<feature type="transmembrane region" description="Helical" evidence="7">
    <location>
        <begin position="111"/>
        <end position="129"/>
    </location>
</feature>
<feature type="domain" description="Major facilitator superfamily (MFS) profile" evidence="8">
    <location>
        <begin position="35"/>
        <end position="445"/>
    </location>
</feature>
<dbReference type="InterPro" id="IPR005829">
    <property type="entry name" value="Sugar_transporter_CS"/>
</dbReference>
<protein>
    <submittedName>
        <fullName evidence="9">Arabinose ABC transporter permease</fullName>
    </submittedName>
</protein>
<keyword evidence="6 7" id="KW-0472">Membrane</keyword>
<evidence type="ECO:0000256" key="2">
    <source>
        <dbReference type="ARBA" id="ARBA00022448"/>
    </source>
</evidence>
<reference evidence="12" key="2">
    <citation type="submission" date="2014-06" db="EMBL/GenBank/DDBJ databases">
        <title>Draft genome sequence of C. testosteroni WDL7.</title>
        <authorList>
            <person name="Wu Y."/>
            <person name="Seshan H."/>
            <person name="Arumugam K."/>
        </authorList>
    </citation>
    <scope>NUCLEOTIDE SEQUENCE [LARGE SCALE GENOMIC DNA]</scope>
    <source>
        <strain evidence="12">WDL7</strain>
    </source>
</reference>
<evidence type="ECO:0000256" key="4">
    <source>
        <dbReference type="ARBA" id="ARBA00022692"/>
    </source>
</evidence>
<evidence type="ECO:0000256" key="6">
    <source>
        <dbReference type="ARBA" id="ARBA00023136"/>
    </source>
</evidence>
<dbReference type="RefSeq" id="WP_034375851.1">
    <property type="nucleotide sequence ID" value="NZ_AWOR01000099.1"/>
</dbReference>
<feature type="transmembrane region" description="Helical" evidence="7">
    <location>
        <begin position="384"/>
        <end position="409"/>
    </location>
</feature>
<dbReference type="PROSITE" id="PS50850">
    <property type="entry name" value="MFS"/>
    <property type="match status" value="1"/>
</dbReference>
<evidence type="ECO:0000313" key="11">
    <source>
        <dbReference type="Proteomes" id="UP000029553"/>
    </source>
</evidence>
<reference evidence="9 11" key="1">
    <citation type="submission" date="2013-09" db="EMBL/GenBank/DDBJ databases">
        <title>High correlation between genotypes and phenotypes of environmental bacteria Comamonas testosteroni strains.</title>
        <authorList>
            <person name="Liu L."/>
            <person name="Zhu W."/>
            <person name="Xia X."/>
            <person name="Xu B."/>
            <person name="Luo M."/>
            <person name="Wang G."/>
        </authorList>
    </citation>
    <scope>NUCLEOTIDE SEQUENCE [LARGE SCALE GENOMIC DNA]</scope>
    <source>
        <strain evidence="9 11">JL40</strain>
    </source>
</reference>
<feature type="transmembrane region" description="Helical" evidence="7">
    <location>
        <begin position="50"/>
        <end position="70"/>
    </location>
</feature>
<feature type="transmembrane region" description="Helical" evidence="7">
    <location>
        <begin position="299"/>
        <end position="320"/>
    </location>
</feature>
<feature type="transmembrane region" description="Helical" evidence="7">
    <location>
        <begin position="353"/>
        <end position="372"/>
    </location>
</feature>
<feature type="transmembrane region" description="Helical" evidence="7">
    <location>
        <begin position="76"/>
        <end position="99"/>
    </location>
</feature>
<reference evidence="10" key="3">
    <citation type="submission" date="2014-06" db="EMBL/GenBank/DDBJ databases">
        <title>Three species of the Botryosphaeriales overlap on five unrelated trees in China, with a novel species.</title>
        <authorList>
            <person name="Tian C."/>
            <person name="Fan X."/>
        </authorList>
    </citation>
    <scope>NUCLEOTIDE SEQUENCE</scope>
    <source>
        <strain evidence="10">WDL7</strain>
    </source>
</reference>
<evidence type="ECO:0000256" key="3">
    <source>
        <dbReference type="ARBA" id="ARBA00022475"/>
    </source>
</evidence>
<dbReference type="Gene3D" id="1.20.1250.20">
    <property type="entry name" value="MFS general substrate transporter like domains"/>
    <property type="match status" value="2"/>
</dbReference>
<accession>A0A096H5T2</accession>
<feature type="transmembrane region" description="Helical" evidence="7">
    <location>
        <begin position="262"/>
        <end position="287"/>
    </location>
</feature>
<dbReference type="InterPro" id="IPR020846">
    <property type="entry name" value="MFS_dom"/>
</dbReference>
<dbReference type="EMBL" id="JNVD01000008">
    <property type="protein sequence ID" value="KOC28539.1"/>
    <property type="molecule type" value="Genomic_DNA"/>
</dbReference>
<evidence type="ECO:0000256" key="5">
    <source>
        <dbReference type="ARBA" id="ARBA00022989"/>
    </source>
</evidence>
<dbReference type="Pfam" id="PF07690">
    <property type="entry name" value="MFS_1"/>
    <property type="match status" value="1"/>
</dbReference>
<gene>
    <name evidence="10" type="ORF">GL58_25330</name>
    <name evidence="9" type="ORF">P353_26625</name>
</gene>
<comment type="subcellular location">
    <subcellularLocation>
        <location evidence="1">Cell membrane</location>
        <topology evidence="1">Multi-pass membrane protein</topology>
    </subcellularLocation>
</comment>
<feature type="transmembrane region" description="Helical" evidence="7">
    <location>
        <begin position="415"/>
        <end position="437"/>
    </location>
</feature>
<dbReference type="Proteomes" id="UP000029553">
    <property type="component" value="Unassembled WGS sequence"/>
</dbReference>